<reference evidence="1 2" key="1">
    <citation type="submission" date="2024-11" db="EMBL/GenBank/DDBJ databases">
        <title>A near-complete genome assembly of Cinchona calisaya.</title>
        <authorList>
            <person name="Lian D.C."/>
            <person name="Zhao X.W."/>
            <person name="Wei L."/>
        </authorList>
    </citation>
    <scope>NUCLEOTIDE SEQUENCE [LARGE SCALE GENOMIC DNA]</scope>
    <source>
        <tissue evidence="1">Nenye</tissue>
    </source>
</reference>
<accession>A0ABD2YGU7</accession>
<comment type="caution">
    <text evidence="1">The sequence shown here is derived from an EMBL/GenBank/DDBJ whole genome shotgun (WGS) entry which is preliminary data.</text>
</comment>
<gene>
    <name evidence="1" type="ORF">ACH5RR_031625</name>
</gene>
<keyword evidence="2" id="KW-1185">Reference proteome</keyword>
<organism evidence="1 2">
    <name type="scientific">Cinchona calisaya</name>
    <dbReference type="NCBI Taxonomy" id="153742"/>
    <lineage>
        <taxon>Eukaryota</taxon>
        <taxon>Viridiplantae</taxon>
        <taxon>Streptophyta</taxon>
        <taxon>Embryophyta</taxon>
        <taxon>Tracheophyta</taxon>
        <taxon>Spermatophyta</taxon>
        <taxon>Magnoliopsida</taxon>
        <taxon>eudicotyledons</taxon>
        <taxon>Gunneridae</taxon>
        <taxon>Pentapetalae</taxon>
        <taxon>asterids</taxon>
        <taxon>lamiids</taxon>
        <taxon>Gentianales</taxon>
        <taxon>Rubiaceae</taxon>
        <taxon>Cinchonoideae</taxon>
        <taxon>Cinchoneae</taxon>
        <taxon>Cinchona</taxon>
    </lineage>
</organism>
<proteinExistence type="predicted"/>
<sequence>MARQCNGGGKEERGDYWQKEDVYVQIQGRNYNSGQWTMYEYDREMEGDGNDYDYDVVVCKIKVDYSKSSKCGRLVSRRSHINSTKYLSMESTSSLDRADLDDGSVNSLCRKRPPCSV</sequence>
<evidence type="ECO:0000313" key="1">
    <source>
        <dbReference type="EMBL" id="KAL3506243.1"/>
    </source>
</evidence>
<dbReference type="EMBL" id="JBJUIK010000013">
    <property type="protein sequence ID" value="KAL3506243.1"/>
    <property type="molecule type" value="Genomic_DNA"/>
</dbReference>
<name>A0ABD2YGU7_9GENT</name>
<dbReference type="AlphaFoldDB" id="A0ABD2YGU7"/>
<dbReference type="Proteomes" id="UP001630127">
    <property type="component" value="Unassembled WGS sequence"/>
</dbReference>
<protein>
    <submittedName>
        <fullName evidence="1">Uncharacterized protein</fullName>
    </submittedName>
</protein>
<evidence type="ECO:0000313" key="2">
    <source>
        <dbReference type="Proteomes" id="UP001630127"/>
    </source>
</evidence>